<accession>A0A841SMP0</accession>
<dbReference type="InterPro" id="IPR001387">
    <property type="entry name" value="Cro/C1-type_HTH"/>
</dbReference>
<dbReference type="InterPro" id="IPR010982">
    <property type="entry name" value="Lambda_DNA-bd_dom_sf"/>
</dbReference>
<evidence type="ECO:0000313" key="2">
    <source>
        <dbReference type="EMBL" id="MBB6570800.1"/>
    </source>
</evidence>
<dbReference type="EMBL" id="JACHKF010000001">
    <property type="protein sequence ID" value="MBB6570800.1"/>
    <property type="molecule type" value="Genomic_DNA"/>
</dbReference>
<dbReference type="Pfam" id="PF13560">
    <property type="entry name" value="HTH_31"/>
    <property type="match status" value="1"/>
</dbReference>
<dbReference type="CDD" id="cd00093">
    <property type="entry name" value="HTH_XRE"/>
    <property type="match status" value="1"/>
</dbReference>
<evidence type="ECO:0000313" key="3">
    <source>
        <dbReference type="Proteomes" id="UP000553957"/>
    </source>
</evidence>
<dbReference type="RefSeq" id="WP_184999643.1">
    <property type="nucleotide sequence ID" value="NZ_BAAAGT010000005.1"/>
</dbReference>
<dbReference type="AlphaFoldDB" id="A0A841SMP0"/>
<dbReference type="Gene3D" id="1.10.260.40">
    <property type="entry name" value="lambda repressor-like DNA-binding domains"/>
    <property type="match status" value="1"/>
</dbReference>
<evidence type="ECO:0000259" key="1">
    <source>
        <dbReference type="PROSITE" id="PS50943"/>
    </source>
</evidence>
<protein>
    <submittedName>
        <fullName evidence="2">Transcriptional regulator with XRE-family HTH domain</fullName>
    </submittedName>
</protein>
<dbReference type="Proteomes" id="UP000553957">
    <property type="component" value="Unassembled WGS sequence"/>
</dbReference>
<dbReference type="SMART" id="SM00530">
    <property type="entry name" value="HTH_XRE"/>
    <property type="match status" value="1"/>
</dbReference>
<organism evidence="2 3">
    <name type="scientific">Kribbella sandramycini</name>
    <dbReference type="NCBI Taxonomy" id="60450"/>
    <lineage>
        <taxon>Bacteria</taxon>
        <taxon>Bacillati</taxon>
        <taxon>Actinomycetota</taxon>
        <taxon>Actinomycetes</taxon>
        <taxon>Propionibacteriales</taxon>
        <taxon>Kribbellaceae</taxon>
        <taxon>Kribbella</taxon>
    </lineage>
</organism>
<dbReference type="PROSITE" id="PS50943">
    <property type="entry name" value="HTH_CROC1"/>
    <property type="match status" value="1"/>
</dbReference>
<dbReference type="InterPro" id="IPR011990">
    <property type="entry name" value="TPR-like_helical_dom_sf"/>
</dbReference>
<proteinExistence type="predicted"/>
<dbReference type="SUPFAM" id="SSF47413">
    <property type="entry name" value="lambda repressor-like DNA-binding domains"/>
    <property type="match status" value="1"/>
</dbReference>
<dbReference type="Gene3D" id="1.25.40.10">
    <property type="entry name" value="Tetratricopeptide repeat domain"/>
    <property type="match status" value="1"/>
</dbReference>
<comment type="caution">
    <text evidence="2">The sequence shown here is derived from an EMBL/GenBank/DDBJ whole genome shotgun (WGS) entry which is preliminary data.</text>
</comment>
<reference evidence="2 3" key="1">
    <citation type="submission" date="2020-08" db="EMBL/GenBank/DDBJ databases">
        <title>Sequencing the genomes of 1000 actinobacteria strains.</title>
        <authorList>
            <person name="Klenk H.-P."/>
        </authorList>
    </citation>
    <scope>NUCLEOTIDE SEQUENCE [LARGE SCALE GENOMIC DNA]</scope>
    <source>
        <strain evidence="2 3">DSM 15626</strain>
    </source>
</reference>
<dbReference type="GO" id="GO:0003677">
    <property type="term" value="F:DNA binding"/>
    <property type="evidence" value="ECO:0007669"/>
    <property type="project" value="InterPro"/>
</dbReference>
<feature type="domain" description="HTH cro/C1-type" evidence="1">
    <location>
        <begin position="7"/>
        <end position="61"/>
    </location>
</feature>
<gene>
    <name evidence="2" type="ORF">HNR71_006437</name>
</gene>
<sequence>MTFGKLLRSLREDRGWSLGDLAGKVPYSRSHLSNLETGRRAPVGDVARLCDVALNARGDLIAAANMDYVARIDGTPWQTAELLQRIQISDASDATIASLNATVYELCCQYNLRDAIELRAESHGWLERVGKMLRKPVGLKAHQELLVSAGYLALLAGCTEYDLGMRATAEATRTASLELGIESGHAEITGWAHEMSAWFALTQGRYQNAIDAAQKGQLASKGTSVYVQLLGHEAKARARLGQPGLDALLDEGQHYLEQRPEPERTEHHFVIDSSRWNYHSMDIHRLAGNLDKAREYATSAIESLVRPDGTEISPMRVSEARLTLAVVASREGDLEKAVDLGIEGLQGSRKSLPTMLMVAGELDAELQQRYPKERLPGEFREAVRAASH</sequence>
<name>A0A841SMP0_9ACTN</name>